<reference evidence="2" key="2">
    <citation type="submission" date="2020-05" db="UniProtKB">
        <authorList>
            <consortium name="EnsemblMetazoa"/>
        </authorList>
    </citation>
    <scope>IDENTIFICATION</scope>
    <source>
        <strain evidence="2">IAEA</strain>
    </source>
</reference>
<dbReference type="AlphaFoldDB" id="A0A1A9VZV2"/>
<evidence type="ECO:0000256" key="1">
    <source>
        <dbReference type="SAM" id="Phobius"/>
    </source>
</evidence>
<name>A0A1A9VZV2_9MUSC</name>
<evidence type="ECO:0000313" key="2">
    <source>
        <dbReference type="EnsemblMetazoa" id="GBRI000875-PA"/>
    </source>
</evidence>
<reference evidence="3" key="1">
    <citation type="submission" date="2014-03" db="EMBL/GenBank/DDBJ databases">
        <authorList>
            <person name="Aksoy S."/>
            <person name="Warren W."/>
            <person name="Wilson R.K."/>
        </authorList>
    </citation>
    <scope>NUCLEOTIDE SEQUENCE [LARGE SCALE GENOMIC DNA]</scope>
    <source>
        <strain evidence="3">IAEA</strain>
    </source>
</reference>
<sequence>MRWKRSCDEQALKTGIHAHLGLITIIIYFWTLTFVIRRPFEACALTMIYMLCFLAVLLTPALYGVVKNVYRERSKDIKSSMSLSAFREQIQSRPITVESRSGPLRTIQSRASEASRQSMSLDLEIFVRRK</sequence>
<dbReference type="VEuPathDB" id="VectorBase:GBRI000875"/>
<keyword evidence="1" id="KW-0812">Transmembrane</keyword>
<feature type="transmembrane region" description="Helical" evidence="1">
    <location>
        <begin position="46"/>
        <end position="66"/>
    </location>
</feature>
<organism evidence="2 3">
    <name type="scientific">Glossina brevipalpis</name>
    <dbReference type="NCBI Taxonomy" id="37001"/>
    <lineage>
        <taxon>Eukaryota</taxon>
        <taxon>Metazoa</taxon>
        <taxon>Ecdysozoa</taxon>
        <taxon>Arthropoda</taxon>
        <taxon>Hexapoda</taxon>
        <taxon>Insecta</taxon>
        <taxon>Pterygota</taxon>
        <taxon>Neoptera</taxon>
        <taxon>Endopterygota</taxon>
        <taxon>Diptera</taxon>
        <taxon>Brachycera</taxon>
        <taxon>Muscomorpha</taxon>
        <taxon>Hippoboscoidea</taxon>
        <taxon>Glossinidae</taxon>
        <taxon>Glossina</taxon>
    </lineage>
</organism>
<feature type="transmembrane region" description="Helical" evidence="1">
    <location>
        <begin position="20"/>
        <end position="40"/>
    </location>
</feature>
<proteinExistence type="predicted"/>
<dbReference type="EnsemblMetazoa" id="GBRI000875-RA">
    <property type="protein sequence ID" value="GBRI000875-PA"/>
    <property type="gene ID" value="GBRI000875"/>
</dbReference>
<protein>
    <submittedName>
        <fullName evidence="2">Uncharacterized protein</fullName>
    </submittedName>
</protein>
<keyword evidence="1" id="KW-0472">Membrane</keyword>
<dbReference type="Proteomes" id="UP000091820">
    <property type="component" value="Unassembled WGS sequence"/>
</dbReference>
<evidence type="ECO:0000313" key="3">
    <source>
        <dbReference type="Proteomes" id="UP000091820"/>
    </source>
</evidence>
<accession>A0A1A9VZV2</accession>
<keyword evidence="1" id="KW-1133">Transmembrane helix</keyword>
<keyword evidence="3" id="KW-1185">Reference proteome</keyword>